<feature type="transmembrane region" description="Helical" evidence="1">
    <location>
        <begin position="171"/>
        <end position="188"/>
    </location>
</feature>
<keyword evidence="3" id="KW-1185">Reference proteome</keyword>
<feature type="transmembrane region" description="Helical" evidence="1">
    <location>
        <begin position="274"/>
        <end position="290"/>
    </location>
</feature>
<dbReference type="OrthoDB" id="10015560at2759"/>
<accession>A0A9D4FW27</accession>
<keyword evidence="1" id="KW-0812">Transmembrane</keyword>
<proteinExistence type="predicted"/>
<feature type="transmembrane region" description="Helical" evidence="1">
    <location>
        <begin position="105"/>
        <end position="122"/>
    </location>
</feature>
<evidence type="ECO:0000313" key="3">
    <source>
        <dbReference type="Proteomes" id="UP000828390"/>
    </source>
</evidence>
<protein>
    <submittedName>
        <fullName evidence="2">Uncharacterized protein</fullName>
    </submittedName>
</protein>
<organism evidence="2 3">
    <name type="scientific">Dreissena polymorpha</name>
    <name type="common">Zebra mussel</name>
    <name type="synonym">Mytilus polymorpha</name>
    <dbReference type="NCBI Taxonomy" id="45954"/>
    <lineage>
        <taxon>Eukaryota</taxon>
        <taxon>Metazoa</taxon>
        <taxon>Spiralia</taxon>
        <taxon>Lophotrochozoa</taxon>
        <taxon>Mollusca</taxon>
        <taxon>Bivalvia</taxon>
        <taxon>Autobranchia</taxon>
        <taxon>Heteroconchia</taxon>
        <taxon>Euheterodonta</taxon>
        <taxon>Imparidentia</taxon>
        <taxon>Neoheterodontei</taxon>
        <taxon>Myida</taxon>
        <taxon>Dreissenoidea</taxon>
        <taxon>Dreissenidae</taxon>
        <taxon>Dreissena</taxon>
    </lineage>
</organism>
<evidence type="ECO:0000256" key="1">
    <source>
        <dbReference type="SAM" id="Phobius"/>
    </source>
</evidence>
<comment type="caution">
    <text evidence="2">The sequence shown here is derived from an EMBL/GenBank/DDBJ whole genome shotgun (WGS) entry which is preliminary data.</text>
</comment>
<feature type="transmembrane region" description="Helical" evidence="1">
    <location>
        <begin position="134"/>
        <end position="151"/>
    </location>
</feature>
<feature type="transmembrane region" description="Helical" evidence="1">
    <location>
        <begin position="34"/>
        <end position="61"/>
    </location>
</feature>
<dbReference type="AlphaFoldDB" id="A0A9D4FW27"/>
<feature type="transmembrane region" description="Helical" evidence="1">
    <location>
        <begin position="237"/>
        <end position="254"/>
    </location>
</feature>
<name>A0A9D4FW27_DREPO</name>
<feature type="transmembrane region" description="Helical" evidence="1">
    <location>
        <begin position="200"/>
        <end position="225"/>
    </location>
</feature>
<keyword evidence="1" id="KW-0472">Membrane</keyword>
<dbReference type="Proteomes" id="UP000828390">
    <property type="component" value="Unassembled WGS sequence"/>
</dbReference>
<keyword evidence="1" id="KW-1133">Transmembrane helix</keyword>
<dbReference type="PANTHER" id="PTHR39074">
    <property type="entry name" value="AGAP007547-PA"/>
    <property type="match status" value="1"/>
</dbReference>
<sequence>MPIGGNMMQSYMEQQLGSLHDASAPSVTSYKDKVFSFLIGTFVISILPYLHIGVFHLWMWVPDKPVITRNNCTCSCFDTVMRGEYEQPGTTGYKHVYFNATWQTFRIWIFTIVFVLLAYESIKYLIPLVRRRKLRASMFALYIVNIYPHYYSWWSYFSYYNEDFYTYFKHHLWFTITEMITTCLVLNLSDIRNEIISWKILAITSINVMHILVGGMDQFIADVIYGQGRNFHKARNIGLMIPDCLHVIIPLWELYRFAKRKELKINEICYKEEIFLCILFISMGTLVGRLM</sequence>
<dbReference type="EMBL" id="JAIWYP010000006">
    <property type="protein sequence ID" value="KAH3804208.1"/>
    <property type="molecule type" value="Genomic_DNA"/>
</dbReference>
<gene>
    <name evidence="2" type="ORF">DPMN_132490</name>
</gene>
<reference evidence="2" key="2">
    <citation type="submission" date="2020-11" db="EMBL/GenBank/DDBJ databases">
        <authorList>
            <person name="McCartney M.A."/>
            <person name="Auch B."/>
            <person name="Kono T."/>
            <person name="Mallez S."/>
            <person name="Becker A."/>
            <person name="Gohl D.M."/>
            <person name="Silverstein K.A.T."/>
            <person name="Koren S."/>
            <person name="Bechman K.B."/>
            <person name="Herman A."/>
            <person name="Abrahante J.E."/>
            <person name="Garbe J."/>
        </authorList>
    </citation>
    <scope>NUCLEOTIDE SEQUENCE</scope>
    <source>
        <strain evidence="2">Duluth1</strain>
        <tissue evidence="2">Whole animal</tissue>
    </source>
</reference>
<evidence type="ECO:0000313" key="2">
    <source>
        <dbReference type="EMBL" id="KAH3804208.1"/>
    </source>
</evidence>
<reference evidence="2" key="1">
    <citation type="journal article" date="2019" name="bioRxiv">
        <title>The Genome of the Zebra Mussel, Dreissena polymorpha: A Resource for Invasive Species Research.</title>
        <authorList>
            <person name="McCartney M.A."/>
            <person name="Auch B."/>
            <person name="Kono T."/>
            <person name="Mallez S."/>
            <person name="Zhang Y."/>
            <person name="Obille A."/>
            <person name="Becker A."/>
            <person name="Abrahante J.E."/>
            <person name="Garbe J."/>
            <person name="Badalamenti J.P."/>
            <person name="Herman A."/>
            <person name="Mangelson H."/>
            <person name="Liachko I."/>
            <person name="Sullivan S."/>
            <person name="Sone E.D."/>
            <person name="Koren S."/>
            <person name="Silverstein K.A.T."/>
            <person name="Beckman K.B."/>
            <person name="Gohl D.M."/>
        </authorList>
    </citation>
    <scope>NUCLEOTIDE SEQUENCE</scope>
    <source>
        <strain evidence="2">Duluth1</strain>
        <tissue evidence="2">Whole animal</tissue>
    </source>
</reference>
<dbReference type="PANTHER" id="PTHR39074:SF1">
    <property type="entry name" value="AGAP007547-PA"/>
    <property type="match status" value="1"/>
</dbReference>